<protein>
    <submittedName>
        <fullName evidence="2">Uncharacterized protein</fullName>
    </submittedName>
</protein>
<feature type="transmembrane region" description="Helical" evidence="1">
    <location>
        <begin position="48"/>
        <end position="65"/>
    </location>
</feature>
<dbReference type="EMBL" id="LBXD01000036">
    <property type="protein sequence ID" value="KKR22647.1"/>
    <property type="molecule type" value="Genomic_DNA"/>
</dbReference>
<name>A0A0G0SAF5_9BACT</name>
<evidence type="ECO:0000256" key="1">
    <source>
        <dbReference type="SAM" id="Phobius"/>
    </source>
</evidence>
<comment type="caution">
    <text evidence="2">The sequence shown here is derived from an EMBL/GenBank/DDBJ whole genome shotgun (WGS) entry which is preliminary data.</text>
</comment>
<evidence type="ECO:0000313" key="3">
    <source>
        <dbReference type="Proteomes" id="UP000034764"/>
    </source>
</evidence>
<reference evidence="2 3" key="1">
    <citation type="journal article" date="2015" name="Nature">
        <title>rRNA introns, odd ribosomes, and small enigmatic genomes across a large radiation of phyla.</title>
        <authorList>
            <person name="Brown C.T."/>
            <person name="Hug L.A."/>
            <person name="Thomas B.C."/>
            <person name="Sharon I."/>
            <person name="Castelle C.J."/>
            <person name="Singh A."/>
            <person name="Wilkins M.J."/>
            <person name="Williams K.H."/>
            <person name="Banfield J.F."/>
        </authorList>
    </citation>
    <scope>NUCLEOTIDE SEQUENCE [LARGE SCALE GENOMIC DNA]</scope>
</reference>
<dbReference type="Proteomes" id="UP000034764">
    <property type="component" value="Unassembled WGS sequence"/>
</dbReference>
<sequence length="171" mass="19756">MILFGILFSIIFLLDAVIFPSIFNNYFGYSVLILFSEAMLVTKNQKSLTYSLIIFGLIYEILQGYSLGIYVLPLLMTYLLVLCVDYFINLRGYCTDMGVVKYILAPFFGAIILAACLYINLGLGYFLNSQKNISWGIDQFGSVSFLIYLYIMCFIIYWFLEMLSDKHEKRI</sequence>
<accession>A0A0G0SAF5</accession>
<gene>
    <name evidence="2" type="ORF">UT53_C0036G0002</name>
</gene>
<feature type="transmembrane region" description="Helical" evidence="1">
    <location>
        <begin position="102"/>
        <end position="127"/>
    </location>
</feature>
<dbReference type="AlphaFoldDB" id="A0A0G0SAF5"/>
<feature type="transmembrane region" description="Helical" evidence="1">
    <location>
        <begin position="71"/>
        <end position="90"/>
    </location>
</feature>
<proteinExistence type="predicted"/>
<keyword evidence="1" id="KW-0812">Transmembrane</keyword>
<keyword evidence="1" id="KW-0472">Membrane</keyword>
<keyword evidence="1" id="KW-1133">Transmembrane helix</keyword>
<organism evidence="2 3">
    <name type="scientific">Candidatus Yanofskybacteria bacterium GW2011_GWD2_39_48</name>
    <dbReference type="NCBI Taxonomy" id="1619031"/>
    <lineage>
        <taxon>Bacteria</taxon>
        <taxon>Candidatus Yanofskyibacteriota</taxon>
    </lineage>
</organism>
<feature type="transmembrane region" description="Helical" evidence="1">
    <location>
        <begin position="139"/>
        <end position="160"/>
    </location>
</feature>
<evidence type="ECO:0000313" key="2">
    <source>
        <dbReference type="EMBL" id="KKR22647.1"/>
    </source>
</evidence>